<proteinExistence type="predicted"/>
<evidence type="ECO:0000256" key="1">
    <source>
        <dbReference type="SAM" id="MobiDB-lite"/>
    </source>
</evidence>
<evidence type="ECO:0000313" key="2">
    <source>
        <dbReference type="EMBL" id="OBT93422.1"/>
    </source>
</evidence>
<keyword evidence="3" id="KW-1185">Reference proteome</keyword>
<evidence type="ECO:0000313" key="3">
    <source>
        <dbReference type="Proteomes" id="UP000091956"/>
    </source>
</evidence>
<feature type="region of interest" description="Disordered" evidence="1">
    <location>
        <begin position="176"/>
        <end position="209"/>
    </location>
</feature>
<feature type="region of interest" description="Disordered" evidence="1">
    <location>
        <begin position="246"/>
        <end position="270"/>
    </location>
</feature>
<dbReference type="GeneID" id="28842122"/>
<organism evidence="2 3">
    <name type="scientific">Pseudogymnoascus verrucosus</name>
    <dbReference type="NCBI Taxonomy" id="342668"/>
    <lineage>
        <taxon>Eukaryota</taxon>
        <taxon>Fungi</taxon>
        <taxon>Dikarya</taxon>
        <taxon>Ascomycota</taxon>
        <taxon>Pezizomycotina</taxon>
        <taxon>Leotiomycetes</taxon>
        <taxon>Thelebolales</taxon>
        <taxon>Thelebolaceae</taxon>
        <taxon>Pseudogymnoascus</taxon>
    </lineage>
</organism>
<dbReference type="RefSeq" id="XP_018127155.1">
    <property type="nucleotide sequence ID" value="XM_018278155.2"/>
</dbReference>
<protein>
    <submittedName>
        <fullName evidence="2">Uncharacterized protein</fullName>
    </submittedName>
</protein>
<name>A0A1B8GC64_9PEZI</name>
<dbReference type="Proteomes" id="UP000091956">
    <property type="component" value="Unassembled WGS sequence"/>
</dbReference>
<dbReference type="OrthoDB" id="4755622at2759"/>
<dbReference type="EMBL" id="KV460254">
    <property type="protein sequence ID" value="OBT93422.1"/>
    <property type="molecule type" value="Genomic_DNA"/>
</dbReference>
<gene>
    <name evidence="2" type="ORF">VE01_08736</name>
</gene>
<sequence length="483" mass="53480">MAGKKRPATPLPPNLGFKASASFLMARGNGPSQATRGKPVAMNEEAHMEFVPVYIHTAKCDICEKRNDSVLQRCVTCTSQFCYGCMLGGDGVHVKSNDMDWTDYGAQANSTFKAQNKAQEQIANLVANHVANHKPGSAAQPRLTSASDIPSCRTHHRELKDAHKGTKEAFVADEIPAKAAPAPKRQKTAATYQQPNQGKPAPAAKKNTRVENAKKNRTEAQFPLIIPSHKDDYGPRFQRFISNLQEANDNDATEAEWTSSDNEDHDPRRISDFFPGPYGIIGKKFNSKRPLPNPWANEIKENKKDITAEISLIDRHLDLLNDKKRLALVRKTNIDEVLDAACILMTMRTDARGFPDENETSAPVSKSLAKELKNGEALNNAHTFMSMRADVRGIPADTEYASKGTQADTRLPFRDSLARVFESDEAVGASTSTGKQTYDRPYLAERTTQLTETQRSALEKERKVDAVVEAAYYSLMREGRSSK</sequence>
<dbReference type="AlphaFoldDB" id="A0A1B8GC64"/>
<reference evidence="3" key="2">
    <citation type="journal article" date="2018" name="Nat. Commun.">
        <title>Extreme sensitivity to ultraviolet light in the fungal pathogen causing white-nose syndrome of bats.</title>
        <authorList>
            <person name="Palmer J.M."/>
            <person name="Drees K.P."/>
            <person name="Foster J.T."/>
            <person name="Lindner D.L."/>
        </authorList>
    </citation>
    <scope>NUCLEOTIDE SEQUENCE [LARGE SCALE GENOMIC DNA]</scope>
    <source>
        <strain evidence="3">UAMH 10579</strain>
    </source>
</reference>
<accession>A0A1B8GC64</accession>
<reference evidence="2 3" key="1">
    <citation type="submission" date="2016-03" db="EMBL/GenBank/DDBJ databases">
        <title>Comparative genomics of Pseudogymnoascus destructans, the fungus causing white-nose syndrome of bats.</title>
        <authorList>
            <person name="Palmer J.M."/>
            <person name="Drees K.P."/>
            <person name="Foster J.T."/>
            <person name="Lindner D.L."/>
        </authorList>
    </citation>
    <scope>NUCLEOTIDE SEQUENCE [LARGE SCALE GENOMIC DNA]</scope>
    <source>
        <strain evidence="2 3">UAMH 10579</strain>
    </source>
</reference>